<evidence type="ECO:0000313" key="1">
    <source>
        <dbReference type="EMBL" id="KEQ94257.1"/>
    </source>
</evidence>
<dbReference type="EMBL" id="KL584762">
    <property type="protein sequence ID" value="KEQ94257.1"/>
    <property type="molecule type" value="Genomic_DNA"/>
</dbReference>
<keyword evidence="2" id="KW-1185">Reference proteome</keyword>
<dbReference type="Proteomes" id="UP000030641">
    <property type="component" value="Unassembled WGS sequence"/>
</dbReference>
<evidence type="ECO:0000313" key="2">
    <source>
        <dbReference type="Proteomes" id="UP000030641"/>
    </source>
</evidence>
<reference evidence="1 2" key="1">
    <citation type="journal article" date="2014" name="BMC Genomics">
        <title>Genome sequencing of four Aureobasidium pullulans varieties: biotechnological potential, stress tolerance, and description of new species.</title>
        <authorList>
            <person name="Gostin Ar C."/>
            <person name="Ohm R.A."/>
            <person name="Kogej T."/>
            <person name="Sonjak S."/>
            <person name="Turk M."/>
            <person name="Zajc J."/>
            <person name="Zalar P."/>
            <person name="Grube M."/>
            <person name="Sun H."/>
            <person name="Han J."/>
            <person name="Sharma A."/>
            <person name="Chiniquy J."/>
            <person name="Ngan C.Y."/>
            <person name="Lipzen A."/>
            <person name="Barry K."/>
            <person name="Grigoriev I.V."/>
            <person name="Gunde-Cimerman N."/>
        </authorList>
    </citation>
    <scope>NUCLEOTIDE SEQUENCE [LARGE SCALE GENOMIC DNA]</scope>
    <source>
        <strain evidence="1 2">EXF-2481</strain>
    </source>
</reference>
<gene>
    <name evidence="1" type="ORF">AUEXF2481DRAFT_263455</name>
</gene>
<dbReference type="RefSeq" id="XP_013342980.1">
    <property type="nucleotide sequence ID" value="XM_013487526.1"/>
</dbReference>
<dbReference type="GeneID" id="25363224"/>
<dbReference type="HOGENOM" id="CLU_1721992_0_0_1"/>
<proteinExistence type="predicted"/>
<sequence>MMGECDVERKRNERLLLNDLFSGRLQQPFICPSPSRDASKTALPPSCMTRTWSVNIASLVRNDHILPAYCSQAERRYIRRALVKVYSAEGLVFSLAIDEPSMLDVVLVRRGAFQGRCTNNTYIGLSAMELSSPVMLGSCIQLSKEEELISQA</sequence>
<dbReference type="AlphaFoldDB" id="A0A074YJJ2"/>
<protein>
    <submittedName>
        <fullName evidence="1">Uncharacterized protein</fullName>
    </submittedName>
</protein>
<organism evidence="1 2">
    <name type="scientific">Aureobasidium subglaciale (strain EXF-2481)</name>
    <name type="common">Aureobasidium pullulans var. subglaciale</name>
    <dbReference type="NCBI Taxonomy" id="1043005"/>
    <lineage>
        <taxon>Eukaryota</taxon>
        <taxon>Fungi</taxon>
        <taxon>Dikarya</taxon>
        <taxon>Ascomycota</taxon>
        <taxon>Pezizomycotina</taxon>
        <taxon>Dothideomycetes</taxon>
        <taxon>Dothideomycetidae</taxon>
        <taxon>Dothideales</taxon>
        <taxon>Saccotheciaceae</taxon>
        <taxon>Aureobasidium</taxon>
    </lineage>
</organism>
<name>A0A074YJJ2_AURSE</name>
<dbReference type="InParanoid" id="A0A074YJJ2"/>
<accession>A0A074YJJ2</accession>